<evidence type="ECO:0000313" key="1">
    <source>
        <dbReference type="EMBL" id="MBP2370263.1"/>
    </source>
</evidence>
<accession>A0ABS4W2C3</accession>
<dbReference type="EMBL" id="JAGINU010000001">
    <property type="protein sequence ID" value="MBP2370263.1"/>
    <property type="molecule type" value="Genomic_DNA"/>
</dbReference>
<sequence>MTAARPAPLVPPEHLADWITELRHIAEDLDFGLAPPAAATRVRALLNQIRADAYRKDPA</sequence>
<dbReference type="RefSeq" id="WP_210033366.1">
    <property type="nucleotide sequence ID" value="NZ_JAGINU010000001.1"/>
</dbReference>
<organism evidence="1 2">
    <name type="scientific">Pseudonocardia parietis</name>
    <dbReference type="NCBI Taxonomy" id="570936"/>
    <lineage>
        <taxon>Bacteria</taxon>
        <taxon>Bacillati</taxon>
        <taxon>Actinomycetota</taxon>
        <taxon>Actinomycetes</taxon>
        <taxon>Pseudonocardiales</taxon>
        <taxon>Pseudonocardiaceae</taxon>
        <taxon>Pseudonocardia</taxon>
    </lineage>
</organism>
<name>A0ABS4W2C3_9PSEU</name>
<gene>
    <name evidence="1" type="ORF">JOF36_005959</name>
</gene>
<evidence type="ECO:0000313" key="2">
    <source>
        <dbReference type="Proteomes" id="UP001519295"/>
    </source>
</evidence>
<reference evidence="1 2" key="1">
    <citation type="submission" date="2021-03" db="EMBL/GenBank/DDBJ databases">
        <title>Sequencing the genomes of 1000 actinobacteria strains.</title>
        <authorList>
            <person name="Klenk H.-P."/>
        </authorList>
    </citation>
    <scope>NUCLEOTIDE SEQUENCE [LARGE SCALE GENOMIC DNA]</scope>
    <source>
        <strain evidence="1 2">DSM 45256</strain>
    </source>
</reference>
<comment type="caution">
    <text evidence="1">The sequence shown here is derived from an EMBL/GenBank/DDBJ whole genome shotgun (WGS) entry which is preliminary data.</text>
</comment>
<dbReference type="Proteomes" id="UP001519295">
    <property type="component" value="Unassembled WGS sequence"/>
</dbReference>
<proteinExistence type="predicted"/>
<keyword evidence="2" id="KW-1185">Reference proteome</keyword>
<protein>
    <submittedName>
        <fullName evidence="1">Uncharacterized protein</fullName>
    </submittedName>
</protein>